<dbReference type="EMBL" id="JH711573">
    <property type="protein sequence ID" value="EIW86337.1"/>
    <property type="molecule type" value="Genomic_DNA"/>
</dbReference>
<evidence type="ECO:0000313" key="3">
    <source>
        <dbReference type="Proteomes" id="UP000053558"/>
    </source>
</evidence>
<dbReference type="Pfam" id="PF08240">
    <property type="entry name" value="ADH_N"/>
    <property type="match status" value="1"/>
</dbReference>
<dbReference type="InterPro" id="IPR036291">
    <property type="entry name" value="NAD(P)-bd_dom_sf"/>
</dbReference>
<dbReference type="OrthoDB" id="3233595at2759"/>
<comment type="caution">
    <text evidence="2">The sequence shown here is derived from an EMBL/GenBank/DDBJ whole genome shotgun (WGS) entry which is preliminary data.</text>
</comment>
<dbReference type="OMA" id="IASWSIL"/>
<dbReference type="Pfam" id="PF00107">
    <property type="entry name" value="ADH_zinc_N"/>
    <property type="match status" value="1"/>
</dbReference>
<dbReference type="RefSeq" id="XP_007763177.1">
    <property type="nucleotide sequence ID" value="XM_007764987.1"/>
</dbReference>
<dbReference type="KEGG" id="cput:CONPUDRAFT_94677"/>
<dbReference type="AlphaFoldDB" id="A0A5M3N512"/>
<dbReference type="GeneID" id="19211660"/>
<dbReference type="SUPFAM" id="SSF50129">
    <property type="entry name" value="GroES-like"/>
    <property type="match status" value="1"/>
</dbReference>
<dbReference type="SMART" id="SM00829">
    <property type="entry name" value="PKS_ER"/>
    <property type="match status" value="1"/>
</dbReference>
<dbReference type="InterPro" id="IPR020843">
    <property type="entry name" value="ER"/>
</dbReference>
<dbReference type="Gene3D" id="3.40.50.720">
    <property type="entry name" value="NAD(P)-binding Rossmann-like Domain"/>
    <property type="match status" value="1"/>
</dbReference>
<protein>
    <submittedName>
        <fullName evidence="2">GroES-like protein</fullName>
    </submittedName>
</protein>
<dbReference type="InterPro" id="IPR047122">
    <property type="entry name" value="Trans-enoyl_RdTase-like"/>
</dbReference>
<dbReference type="InterPro" id="IPR013149">
    <property type="entry name" value="ADH-like_C"/>
</dbReference>
<gene>
    <name evidence="2" type="ORF">CONPUDRAFT_94677</name>
</gene>
<dbReference type="PANTHER" id="PTHR45348:SF2">
    <property type="entry name" value="ZINC-TYPE ALCOHOL DEHYDROGENASE-LIKE PROTEIN C2E1P3.01"/>
    <property type="match status" value="1"/>
</dbReference>
<dbReference type="SUPFAM" id="SSF51735">
    <property type="entry name" value="NAD(P)-binding Rossmann-fold domains"/>
    <property type="match status" value="1"/>
</dbReference>
<evidence type="ECO:0000259" key="1">
    <source>
        <dbReference type="SMART" id="SM00829"/>
    </source>
</evidence>
<proteinExistence type="predicted"/>
<keyword evidence="3" id="KW-1185">Reference proteome</keyword>
<dbReference type="GO" id="GO:0016651">
    <property type="term" value="F:oxidoreductase activity, acting on NAD(P)H"/>
    <property type="evidence" value="ECO:0007669"/>
    <property type="project" value="InterPro"/>
</dbReference>
<feature type="domain" description="Enoyl reductase (ER)" evidence="1">
    <location>
        <begin position="13"/>
        <end position="334"/>
    </location>
</feature>
<dbReference type="InterPro" id="IPR011032">
    <property type="entry name" value="GroES-like_sf"/>
</dbReference>
<dbReference type="PANTHER" id="PTHR45348">
    <property type="entry name" value="HYPOTHETICAL OXIDOREDUCTASE (EUROFUNG)"/>
    <property type="match status" value="1"/>
</dbReference>
<sequence length="340" mass="36254">MSQKVLYLQSKQGAFAVGANKIPHPGHGEVLLRVTAAALNPIDWKVQAYGVIVNRYPAILGMDAAGTVEEVGAGVTGLAKGDRVITHTQYENKHAAFQQYVLAVADFTAKIPAEVSDDEGASIPLGLDTAVIGLFGSQYAGLVAPWDQPGKYGGQTIVILGGSSSVGAYAIQAARLAGFSTIIATASLRHEEYLEDLGATHVVDRQLSPSDIKIEVESITSSPVKTVYDAISTKETQETGWLLLAQGGKMVVTLGALVQPGTGDTRQVLQVSGVPYAPQNRDFSRVFWRHLEVYLEDGDILPNNIEVLPDGLRGIAEGLERLQRNEVSGAKLVARPQETL</sequence>
<dbReference type="CDD" id="cd08249">
    <property type="entry name" value="enoyl_reductase_like"/>
    <property type="match status" value="1"/>
</dbReference>
<dbReference type="Gene3D" id="3.90.180.10">
    <property type="entry name" value="Medium-chain alcohol dehydrogenases, catalytic domain"/>
    <property type="match status" value="1"/>
</dbReference>
<dbReference type="Proteomes" id="UP000053558">
    <property type="component" value="Unassembled WGS sequence"/>
</dbReference>
<evidence type="ECO:0000313" key="2">
    <source>
        <dbReference type="EMBL" id="EIW86337.1"/>
    </source>
</evidence>
<organism evidence="2 3">
    <name type="scientific">Coniophora puteana (strain RWD-64-598)</name>
    <name type="common">Brown rot fungus</name>
    <dbReference type="NCBI Taxonomy" id="741705"/>
    <lineage>
        <taxon>Eukaryota</taxon>
        <taxon>Fungi</taxon>
        <taxon>Dikarya</taxon>
        <taxon>Basidiomycota</taxon>
        <taxon>Agaricomycotina</taxon>
        <taxon>Agaricomycetes</taxon>
        <taxon>Agaricomycetidae</taxon>
        <taxon>Boletales</taxon>
        <taxon>Coniophorineae</taxon>
        <taxon>Coniophoraceae</taxon>
        <taxon>Coniophora</taxon>
    </lineage>
</organism>
<reference evidence="3" key="1">
    <citation type="journal article" date="2012" name="Science">
        <title>The Paleozoic origin of enzymatic lignin decomposition reconstructed from 31 fungal genomes.</title>
        <authorList>
            <person name="Floudas D."/>
            <person name="Binder M."/>
            <person name="Riley R."/>
            <person name="Barry K."/>
            <person name="Blanchette R.A."/>
            <person name="Henrissat B."/>
            <person name="Martinez A.T."/>
            <person name="Otillar R."/>
            <person name="Spatafora J.W."/>
            <person name="Yadav J.S."/>
            <person name="Aerts A."/>
            <person name="Benoit I."/>
            <person name="Boyd A."/>
            <person name="Carlson A."/>
            <person name="Copeland A."/>
            <person name="Coutinho P.M."/>
            <person name="de Vries R.P."/>
            <person name="Ferreira P."/>
            <person name="Findley K."/>
            <person name="Foster B."/>
            <person name="Gaskell J."/>
            <person name="Glotzer D."/>
            <person name="Gorecki P."/>
            <person name="Heitman J."/>
            <person name="Hesse C."/>
            <person name="Hori C."/>
            <person name="Igarashi K."/>
            <person name="Jurgens J.A."/>
            <person name="Kallen N."/>
            <person name="Kersten P."/>
            <person name="Kohler A."/>
            <person name="Kuees U."/>
            <person name="Kumar T.K.A."/>
            <person name="Kuo A."/>
            <person name="LaButti K."/>
            <person name="Larrondo L.F."/>
            <person name="Lindquist E."/>
            <person name="Ling A."/>
            <person name="Lombard V."/>
            <person name="Lucas S."/>
            <person name="Lundell T."/>
            <person name="Martin R."/>
            <person name="McLaughlin D.J."/>
            <person name="Morgenstern I."/>
            <person name="Morin E."/>
            <person name="Murat C."/>
            <person name="Nagy L.G."/>
            <person name="Nolan M."/>
            <person name="Ohm R.A."/>
            <person name="Patyshakuliyeva A."/>
            <person name="Rokas A."/>
            <person name="Ruiz-Duenas F.J."/>
            <person name="Sabat G."/>
            <person name="Salamov A."/>
            <person name="Samejima M."/>
            <person name="Schmutz J."/>
            <person name="Slot J.C."/>
            <person name="St John F."/>
            <person name="Stenlid J."/>
            <person name="Sun H."/>
            <person name="Sun S."/>
            <person name="Syed K."/>
            <person name="Tsang A."/>
            <person name="Wiebenga A."/>
            <person name="Young D."/>
            <person name="Pisabarro A."/>
            <person name="Eastwood D.C."/>
            <person name="Martin F."/>
            <person name="Cullen D."/>
            <person name="Grigoriev I.V."/>
            <person name="Hibbett D.S."/>
        </authorList>
    </citation>
    <scope>NUCLEOTIDE SEQUENCE [LARGE SCALE GENOMIC DNA]</scope>
    <source>
        <strain evidence="3">RWD-64-598 SS2</strain>
    </source>
</reference>
<dbReference type="InterPro" id="IPR013154">
    <property type="entry name" value="ADH-like_N"/>
</dbReference>
<accession>A0A5M3N512</accession>
<name>A0A5M3N512_CONPW</name>